<dbReference type="EMBL" id="DVMS01000195">
    <property type="protein sequence ID" value="HIU39380.1"/>
    <property type="molecule type" value="Genomic_DNA"/>
</dbReference>
<evidence type="ECO:0000313" key="3">
    <source>
        <dbReference type="Proteomes" id="UP000824076"/>
    </source>
</evidence>
<name>A0A9D1IKP2_9BACT</name>
<keyword evidence="1" id="KW-0812">Transmembrane</keyword>
<reference evidence="2" key="2">
    <citation type="journal article" date="2021" name="PeerJ">
        <title>Extensive microbial diversity within the chicken gut microbiome revealed by metagenomics and culture.</title>
        <authorList>
            <person name="Gilroy R."/>
            <person name="Ravi A."/>
            <person name="Getino M."/>
            <person name="Pursley I."/>
            <person name="Horton D.L."/>
            <person name="Alikhan N.F."/>
            <person name="Baker D."/>
            <person name="Gharbi K."/>
            <person name="Hall N."/>
            <person name="Watson M."/>
            <person name="Adriaenssens E.M."/>
            <person name="Foster-Nyarko E."/>
            <person name="Jarju S."/>
            <person name="Secka A."/>
            <person name="Antonio M."/>
            <person name="Oren A."/>
            <person name="Chaudhuri R.R."/>
            <person name="La Ragione R."/>
            <person name="Hildebrand F."/>
            <person name="Pallen M.J."/>
        </authorList>
    </citation>
    <scope>NUCLEOTIDE SEQUENCE</scope>
    <source>
        <strain evidence="2">17073</strain>
    </source>
</reference>
<sequence>MFVGSVEFYVIAFVTTIVVVGILMRPSAKKEGRIVFACGEIVPASGIDDVVAIAGEGDGCLRFVHKSVRVAENCEVNYSIAREGRNIKIVEKRVGGAGVSPEALADVHFCIDGVPQGRYRVFFDAPWCGKWAVGTIVVPLRGQKILDLQM</sequence>
<keyword evidence="1" id="KW-0472">Membrane</keyword>
<proteinExistence type="predicted"/>
<comment type="caution">
    <text evidence="2">The sequence shown here is derived from an EMBL/GenBank/DDBJ whole genome shotgun (WGS) entry which is preliminary data.</text>
</comment>
<evidence type="ECO:0000256" key="1">
    <source>
        <dbReference type="SAM" id="Phobius"/>
    </source>
</evidence>
<feature type="transmembrane region" description="Helical" evidence="1">
    <location>
        <begin position="6"/>
        <end position="24"/>
    </location>
</feature>
<protein>
    <submittedName>
        <fullName evidence="2">Uncharacterized protein</fullName>
    </submittedName>
</protein>
<accession>A0A9D1IKP2</accession>
<gene>
    <name evidence="2" type="ORF">IAD18_06925</name>
</gene>
<reference evidence="2" key="1">
    <citation type="submission" date="2020-10" db="EMBL/GenBank/DDBJ databases">
        <authorList>
            <person name="Gilroy R."/>
        </authorList>
    </citation>
    <scope>NUCLEOTIDE SEQUENCE</scope>
    <source>
        <strain evidence="2">17073</strain>
    </source>
</reference>
<dbReference type="Proteomes" id="UP000824076">
    <property type="component" value="Unassembled WGS sequence"/>
</dbReference>
<organism evidence="2 3">
    <name type="scientific">Candidatus Limisoma intestinavium</name>
    <dbReference type="NCBI Taxonomy" id="2840856"/>
    <lineage>
        <taxon>Bacteria</taxon>
        <taxon>Pseudomonadati</taxon>
        <taxon>Bacteroidota</taxon>
        <taxon>Bacteroidia</taxon>
        <taxon>Bacteroidales</taxon>
        <taxon>Candidatus Limisoma</taxon>
    </lineage>
</organism>
<keyword evidence="1" id="KW-1133">Transmembrane helix</keyword>
<dbReference type="AlphaFoldDB" id="A0A9D1IKP2"/>
<evidence type="ECO:0000313" key="2">
    <source>
        <dbReference type="EMBL" id="HIU39380.1"/>
    </source>
</evidence>